<dbReference type="AlphaFoldDB" id="A0A4Q7X859"/>
<feature type="transmembrane region" description="Helical" evidence="6">
    <location>
        <begin position="116"/>
        <end position="134"/>
    </location>
</feature>
<comment type="subcellular location">
    <subcellularLocation>
        <location evidence="1">Membrane</location>
        <topology evidence="1">Multi-pass membrane protein</topology>
    </subcellularLocation>
</comment>
<evidence type="ECO:0000313" key="9">
    <source>
        <dbReference type="Proteomes" id="UP000292027"/>
    </source>
</evidence>
<keyword evidence="5 6" id="KW-0472">Membrane</keyword>
<dbReference type="EMBL" id="SHKR01000011">
    <property type="protein sequence ID" value="RZU19310.1"/>
    <property type="molecule type" value="Genomic_DNA"/>
</dbReference>
<feature type="domain" description="GtrA/DPMS transmembrane" evidence="7">
    <location>
        <begin position="22"/>
        <end position="135"/>
    </location>
</feature>
<feature type="transmembrane region" description="Helical" evidence="6">
    <location>
        <begin position="48"/>
        <end position="66"/>
    </location>
</feature>
<keyword evidence="3 6" id="KW-0812">Transmembrane</keyword>
<evidence type="ECO:0000256" key="4">
    <source>
        <dbReference type="ARBA" id="ARBA00022989"/>
    </source>
</evidence>
<organism evidence="8 9">
    <name type="scientific">Kribbella rubisoli</name>
    <dbReference type="NCBI Taxonomy" id="3075929"/>
    <lineage>
        <taxon>Bacteria</taxon>
        <taxon>Bacillati</taxon>
        <taxon>Actinomycetota</taxon>
        <taxon>Actinomycetes</taxon>
        <taxon>Propionibacteriales</taxon>
        <taxon>Kribbellaceae</taxon>
        <taxon>Kribbella</taxon>
    </lineage>
</organism>
<dbReference type="Pfam" id="PF04138">
    <property type="entry name" value="GtrA_DPMS_TM"/>
    <property type="match status" value="1"/>
</dbReference>
<keyword evidence="4 6" id="KW-1133">Transmembrane helix</keyword>
<comment type="caution">
    <text evidence="8">The sequence shown here is derived from an EMBL/GenBank/DDBJ whole genome shotgun (WGS) entry which is preliminary data.</text>
</comment>
<dbReference type="GO" id="GO:0000271">
    <property type="term" value="P:polysaccharide biosynthetic process"/>
    <property type="evidence" value="ECO:0007669"/>
    <property type="project" value="InterPro"/>
</dbReference>
<dbReference type="PANTHER" id="PTHR38459">
    <property type="entry name" value="PROPHAGE BACTOPRENOL-LINKED GLUCOSE TRANSLOCASE HOMOLOG"/>
    <property type="match status" value="1"/>
</dbReference>
<dbReference type="InterPro" id="IPR007267">
    <property type="entry name" value="GtrA_DPMS_TM"/>
</dbReference>
<evidence type="ECO:0000259" key="7">
    <source>
        <dbReference type="Pfam" id="PF04138"/>
    </source>
</evidence>
<dbReference type="OrthoDB" id="3259601at2"/>
<evidence type="ECO:0000256" key="1">
    <source>
        <dbReference type="ARBA" id="ARBA00004141"/>
    </source>
</evidence>
<name>A0A4Q7X859_9ACTN</name>
<keyword evidence="9" id="KW-1185">Reference proteome</keyword>
<protein>
    <submittedName>
        <fullName evidence="8">Flippase GtrA</fullName>
    </submittedName>
</protein>
<dbReference type="PANTHER" id="PTHR38459:SF1">
    <property type="entry name" value="PROPHAGE BACTOPRENOL-LINKED GLUCOSE TRANSLOCASE HOMOLOG"/>
    <property type="match status" value="1"/>
</dbReference>
<feature type="transmembrane region" description="Helical" evidence="6">
    <location>
        <begin position="86"/>
        <end position="109"/>
    </location>
</feature>
<feature type="transmembrane region" description="Helical" evidence="6">
    <location>
        <begin position="15"/>
        <end position="36"/>
    </location>
</feature>
<dbReference type="GO" id="GO:0005886">
    <property type="term" value="C:plasma membrane"/>
    <property type="evidence" value="ECO:0007669"/>
    <property type="project" value="TreeGrafter"/>
</dbReference>
<accession>A0A4Q7X859</accession>
<evidence type="ECO:0000256" key="3">
    <source>
        <dbReference type="ARBA" id="ARBA00022692"/>
    </source>
</evidence>
<dbReference type="InterPro" id="IPR051401">
    <property type="entry name" value="GtrA_CellWall_Glycosyl"/>
</dbReference>
<evidence type="ECO:0000313" key="8">
    <source>
        <dbReference type="EMBL" id="RZU19310.1"/>
    </source>
</evidence>
<gene>
    <name evidence="8" type="ORF">EV645_1521</name>
</gene>
<proteinExistence type="inferred from homology"/>
<evidence type="ECO:0000256" key="2">
    <source>
        <dbReference type="ARBA" id="ARBA00009399"/>
    </source>
</evidence>
<sequence length="140" mass="15292">MAAVVRRLPWGLSRLPASLLGFVVINGFTFGVDLALLTGLRSWARLPLWLAITLAYAAAFGLSYVLNRTLNFRSHGEVGPQVAKYVGVIVVNYLVWILGVGAGLGALGVEYHLSRVVAGACEGVYMYCALRWFVFRSSRE</sequence>
<reference evidence="8 9" key="1">
    <citation type="journal article" date="2015" name="Stand. Genomic Sci.">
        <title>Genomic Encyclopedia of Bacterial and Archaeal Type Strains, Phase III: the genomes of soil and plant-associated and newly described type strains.</title>
        <authorList>
            <person name="Whitman W.B."/>
            <person name="Woyke T."/>
            <person name="Klenk H.P."/>
            <person name="Zhou Y."/>
            <person name="Lilburn T.G."/>
            <person name="Beck B.J."/>
            <person name="De Vos P."/>
            <person name="Vandamme P."/>
            <person name="Eisen J.A."/>
            <person name="Garrity G."/>
            <person name="Hugenholtz P."/>
            <person name="Kyrpides N.C."/>
        </authorList>
    </citation>
    <scope>NUCLEOTIDE SEQUENCE [LARGE SCALE GENOMIC DNA]</scope>
    <source>
        <strain evidence="8 9">VKM Ac-2540</strain>
    </source>
</reference>
<dbReference type="Proteomes" id="UP000292027">
    <property type="component" value="Unassembled WGS sequence"/>
</dbReference>
<evidence type="ECO:0000256" key="5">
    <source>
        <dbReference type="ARBA" id="ARBA00023136"/>
    </source>
</evidence>
<comment type="similarity">
    <text evidence="2">Belongs to the GtrA family.</text>
</comment>
<evidence type="ECO:0000256" key="6">
    <source>
        <dbReference type="SAM" id="Phobius"/>
    </source>
</evidence>